<dbReference type="AlphaFoldDB" id="A0A559LYU9"/>
<dbReference type="InterPro" id="IPR036663">
    <property type="entry name" value="Fumarylacetoacetase_C_sf"/>
</dbReference>
<dbReference type="Pfam" id="PF01557">
    <property type="entry name" value="FAA_hydrolase"/>
    <property type="match status" value="1"/>
</dbReference>
<dbReference type="GO" id="GO:0016787">
    <property type="term" value="F:hydrolase activity"/>
    <property type="evidence" value="ECO:0007669"/>
    <property type="project" value="UniProtKB-KW"/>
</dbReference>
<dbReference type="GO" id="GO:0046872">
    <property type="term" value="F:metal ion binding"/>
    <property type="evidence" value="ECO:0007669"/>
    <property type="project" value="UniProtKB-KW"/>
</dbReference>
<evidence type="ECO:0000259" key="3">
    <source>
        <dbReference type="Pfam" id="PF01557"/>
    </source>
</evidence>
<comment type="similarity">
    <text evidence="1">Belongs to the FAH family.</text>
</comment>
<accession>A0A559LYU9</accession>
<proteinExistence type="inferred from homology"/>
<dbReference type="InterPro" id="IPR011234">
    <property type="entry name" value="Fumarylacetoacetase-like_C"/>
</dbReference>
<dbReference type="GO" id="GO:0006107">
    <property type="term" value="P:oxaloacetate metabolic process"/>
    <property type="evidence" value="ECO:0007669"/>
    <property type="project" value="UniProtKB-ARBA"/>
</dbReference>
<evidence type="ECO:0000256" key="2">
    <source>
        <dbReference type="ARBA" id="ARBA00022723"/>
    </source>
</evidence>
<dbReference type="Gene3D" id="3.90.850.10">
    <property type="entry name" value="Fumarylacetoacetase-like, C-terminal domain"/>
    <property type="match status" value="1"/>
</dbReference>
<evidence type="ECO:0000313" key="4">
    <source>
        <dbReference type="EMBL" id="TVY85878.1"/>
    </source>
</evidence>
<keyword evidence="2" id="KW-0479">Metal-binding</keyword>
<dbReference type="PANTHER" id="PTHR11820:SF100">
    <property type="entry name" value="FUMARYLACETOACETATE HYDROLASE FAMILY PROTEIN (AFU_ORTHOLOGUE AFUA_4G01490)"/>
    <property type="match status" value="1"/>
</dbReference>
<dbReference type="Proteomes" id="UP000315522">
    <property type="component" value="Unassembled WGS sequence"/>
</dbReference>
<organism evidence="4 5">
    <name type="scientific">Lachnellula willkommii</name>
    <dbReference type="NCBI Taxonomy" id="215461"/>
    <lineage>
        <taxon>Eukaryota</taxon>
        <taxon>Fungi</taxon>
        <taxon>Dikarya</taxon>
        <taxon>Ascomycota</taxon>
        <taxon>Pezizomycotina</taxon>
        <taxon>Leotiomycetes</taxon>
        <taxon>Helotiales</taxon>
        <taxon>Lachnaceae</taxon>
        <taxon>Lachnellula</taxon>
    </lineage>
</organism>
<evidence type="ECO:0000256" key="1">
    <source>
        <dbReference type="ARBA" id="ARBA00010211"/>
    </source>
</evidence>
<keyword evidence="5" id="KW-1185">Reference proteome</keyword>
<keyword evidence="4" id="KW-0378">Hydrolase</keyword>
<dbReference type="SUPFAM" id="SSF56529">
    <property type="entry name" value="FAH"/>
    <property type="match status" value="1"/>
</dbReference>
<dbReference type="GO" id="GO:0050163">
    <property type="term" value="F:oxaloacetate tautomerase activity"/>
    <property type="evidence" value="ECO:0007669"/>
    <property type="project" value="UniProtKB-ARBA"/>
</dbReference>
<dbReference type="PANTHER" id="PTHR11820">
    <property type="entry name" value="ACYLPYRUVASE"/>
    <property type="match status" value="1"/>
</dbReference>
<evidence type="ECO:0000313" key="5">
    <source>
        <dbReference type="Proteomes" id="UP000315522"/>
    </source>
</evidence>
<name>A0A559LYU9_9HELO</name>
<feature type="domain" description="Fumarylacetoacetase-like C-terminal" evidence="3">
    <location>
        <begin position="77"/>
        <end position="284"/>
    </location>
</feature>
<sequence>MSAPKFQRLVRFENPNGKIYYGELGLEHAATEQDLIGTSVAIYKGLSPWAEDFKLTSQKEKIAAVLCPLANVPLFECIGLNYRKHVEEAGFPKEKYPTVFTKPPDALAGPYEDIPVHEECQHMDYEAELCFIIERDCKNITTDEEALSCVFGYTAGNDVSSRFWQMPERSGNQHGTGKWYDKFAPIGPTIVNATAVHKSPNGLSIKTFVNGELRQDARTDDLIFDVPTIIRHLTRGKTLRQGTVIMTGTPGGVAAFMKPPQWLKDNDIVEVEIEKIGRTRNRIVLQ</sequence>
<dbReference type="EMBL" id="QGML01005130">
    <property type="protein sequence ID" value="TVY85878.1"/>
    <property type="molecule type" value="Genomic_DNA"/>
</dbReference>
<protein>
    <submittedName>
        <fullName evidence="4">Fumarylacetoacetate hydrolase domain-containing protein</fullName>
    </submittedName>
</protein>
<comment type="caution">
    <text evidence="4">The sequence shown here is derived from an EMBL/GenBank/DDBJ whole genome shotgun (WGS) entry which is preliminary data.</text>
</comment>
<dbReference type="FunFam" id="3.90.850.10:FF:000002">
    <property type="entry name" value="2-hydroxyhepta-2,4-diene-1,7-dioate isomerase"/>
    <property type="match status" value="1"/>
</dbReference>
<reference evidence="4 5" key="1">
    <citation type="submission" date="2018-05" db="EMBL/GenBank/DDBJ databases">
        <title>Genome sequencing and assembly of the regulated plant pathogen Lachnellula willkommii and related sister species for the development of diagnostic species identification markers.</title>
        <authorList>
            <person name="Giroux E."/>
            <person name="Bilodeau G."/>
        </authorList>
    </citation>
    <scope>NUCLEOTIDE SEQUENCE [LARGE SCALE GENOMIC DNA]</scope>
    <source>
        <strain evidence="4 5">CBS 172.35</strain>
    </source>
</reference>
<gene>
    <name evidence="4" type="primary">fahd2_0</name>
    <name evidence="4" type="ORF">LAWI1_G007575</name>
</gene>